<protein>
    <recommendedName>
        <fullName evidence="4">Holin-X, holin superfamily III</fullName>
    </recommendedName>
</protein>
<sequence length="125" mass="13363">MTASDPETAVATAVTENGAGGAPAVLNAIISKAEAWEKIKPGTLDRVITLIVEAEQRDNRQYWAEFWLRVAGIVCGLVFVTLLCLLAKYFVDKGAPTQAAALFGVGAASMLTAFVTQHVRGRKEQ</sequence>
<accession>A0ABW7APG4</accession>
<feature type="transmembrane region" description="Helical" evidence="1">
    <location>
        <begin position="66"/>
        <end position="91"/>
    </location>
</feature>
<keyword evidence="3" id="KW-1185">Reference proteome</keyword>
<reference evidence="2 3" key="1">
    <citation type="submission" date="2024-10" db="EMBL/GenBank/DDBJ databases">
        <authorList>
            <person name="Topkara A.R."/>
            <person name="Saygin H."/>
        </authorList>
    </citation>
    <scope>NUCLEOTIDE SEQUENCE [LARGE SCALE GENOMIC DNA]</scope>
    <source>
        <strain evidence="2 3">M3C6</strain>
    </source>
</reference>
<dbReference type="Proteomes" id="UP001603978">
    <property type="component" value="Unassembled WGS sequence"/>
</dbReference>
<dbReference type="RefSeq" id="WP_393173929.1">
    <property type="nucleotide sequence ID" value="NZ_JBICRM010000035.1"/>
</dbReference>
<evidence type="ECO:0000313" key="3">
    <source>
        <dbReference type="Proteomes" id="UP001603978"/>
    </source>
</evidence>
<name>A0ABW7APG4_9ACTN</name>
<evidence type="ECO:0000313" key="2">
    <source>
        <dbReference type="EMBL" id="MFG1709292.1"/>
    </source>
</evidence>
<evidence type="ECO:0008006" key="4">
    <source>
        <dbReference type="Google" id="ProtNLM"/>
    </source>
</evidence>
<gene>
    <name evidence="2" type="ORF">ACFLIM_39480</name>
</gene>
<dbReference type="EMBL" id="JBICRM010000035">
    <property type="protein sequence ID" value="MFG1709292.1"/>
    <property type="molecule type" value="Genomic_DNA"/>
</dbReference>
<evidence type="ECO:0000256" key="1">
    <source>
        <dbReference type="SAM" id="Phobius"/>
    </source>
</evidence>
<keyword evidence="1" id="KW-1133">Transmembrane helix</keyword>
<keyword evidence="1" id="KW-0812">Transmembrane</keyword>
<feature type="transmembrane region" description="Helical" evidence="1">
    <location>
        <begin position="97"/>
        <end position="116"/>
    </location>
</feature>
<proteinExistence type="predicted"/>
<keyword evidence="1" id="KW-0472">Membrane</keyword>
<comment type="caution">
    <text evidence="2">The sequence shown here is derived from an EMBL/GenBank/DDBJ whole genome shotgun (WGS) entry which is preliminary data.</text>
</comment>
<organism evidence="2 3">
    <name type="scientific">Nonomuraea marmarensis</name>
    <dbReference type="NCBI Taxonomy" id="3351344"/>
    <lineage>
        <taxon>Bacteria</taxon>
        <taxon>Bacillati</taxon>
        <taxon>Actinomycetota</taxon>
        <taxon>Actinomycetes</taxon>
        <taxon>Streptosporangiales</taxon>
        <taxon>Streptosporangiaceae</taxon>
        <taxon>Nonomuraea</taxon>
    </lineage>
</organism>